<feature type="non-terminal residue" evidence="2">
    <location>
        <position position="280"/>
    </location>
</feature>
<feature type="compositionally biased region" description="Gly residues" evidence="1">
    <location>
        <begin position="31"/>
        <end position="43"/>
    </location>
</feature>
<feature type="compositionally biased region" description="Basic and acidic residues" evidence="1">
    <location>
        <begin position="240"/>
        <end position="264"/>
    </location>
</feature>
<reference evidence="2" key="1">
    <citation type="submission" date="2023-10" db="EMBL/GenBank/DDBJ databases">
        <authorList>
            <person name="Chen Y."/>
            <person name="Shah S."/>
            <person name="Dougan E. K."/>
            <person name="Thang M."/>
            <person name="Chan C."/>
        </authorList>
    </citation>
    <scope>NUCLEOTIDE SEQUENCE [LARGE SCALE GENOMIC DNA]</scope>
</reference>
<organism evidence="2 3">
    <name type="scientific">Prorocentrum cordatum</name>
    <dbReference type="NCBI Taxonomy" id="2364126"/>
    <lineage>
        <taxon>Eukaryota</taxon>
        <taxon>Sar</taxon>
        <taxon>Alveolata</taxon>
        <taxon>Dinophyceae</taxon>
        <taxon>Prorocentrales</taxon>
        <taxon>Prorocentraceae</taxon>
        <taxon>Prorocentrum</taxon>
    </lineage>
</organism>
<feature type="non-terminal residue" evidence="2">
    <location>
        <position position="1"/>
    </location>
</feature>
<sequence length="280" mass="29952">GDAGRHGWHGRHARASVAAGPRHDRLPRHGAAGGPRHGGGLHGHGCAVPAAGPHPARGTADALGGAAAARDALRRVRRWVRRWGLAARARGERHGRGHEVPVPANGGRFAQSVQPLRHGQGHQGGRGRRQLRDHLPHLSGRAGRHDGPERQGVERPGGHAPPHLGELPEPAAAVPAGAVPRLGLPFRRLVPARAAGCVATFVVDGRRRRAWRRHGPGEAPPPQQGRAEVHVSLHHWYRERQGVSGGSKDHRLQRHPHEEDRAEHGGQAAPARPGLRLLRG</sequence>
<comment type="caution">
    <text evidence="2">The sequence shown here is derived from an EMBL/GenBank/DDBJ whole genome shotgun (WGS) entry which is preliminary data.</text>
</comment>
<keyword evidence="3" id="KW-1185">Reference proteome</keyword>
<protein>
    <submittedName>
        <fullName evidence="2">Uncharacterized protein</fullName>
    </submittedName>
</protein>
<dbReference type="EMBL" id="CAUYUJ010002398">
    <property type="protein sequence ID" value="CAK0800600.1"/>
    <property type="molecule type" value="Genomic_DNA"/>
</dbReference>
<proteinExistence type="predicted"/>
<accession>A0ABN9Q4E5</accession>
<feature type="region of interest" description="Disordered" evidence="1">
    <location>
        <begin position="1"/>
        <end position="61"/>
    </location>
</feature>
<gene>
    <name evidence="2" type="ORF">PCOR1329_LOCUS8709</name>
</gene>
<feature type="region of interest" description="Disordered" evidence="1">
    <location>
        <begin position="240"/>
        <end position="280"/>
    </location>
</feature>
<feature type="compositionally biased region" description="Basic and acidic residues" evidence="1">
    <location>
        <begin position="89"/>
        <end position="99"/>
    </location>
</feature>
<feature type="compositionally biased region" description="Basic and acidic residues" evidence="1">
    <location>
        <begin position="143"/>
        <end position="157"/>
    </location>
</feature>
<feature type="region of interest" description="Disordered" evidence="1">
    <location>
        <begin position="137"/>
        <end position="170"/>
    </location>
</feature>
<evidence type="ECO:0000313" key="3">
    <source>
        <dbReference type="Proteomes" id="UP001189429"/>
    </source>
</evidence>
<name>A0ABN9Q4E5_9DINO</name>
<dbReference type="Proteomes" id="UP001189429">
    <property type="component" value="Unassembled WGS sequence"/>
</dbReference>
<feature type="region of interest" description="Disordered" evidence="1">
    <location>
        <begin position="89"/>
        <end position="109"/>
    </location>
</feature>
<feature type="compositionally biased region" description="Basic residues" evidence="1">
    <location>
        <begin position="1"/>
        <end position="14"/>
    </location>
</feature>
<evidence type="ECO:0000256" key="1">
    <source>
        <dbReference type="SAM" id="MobiDB-lite"/>
    </source>
</evidence>
<evidence type="ECO:0000313" key="2">
    <source>
        <dbReference type="EMBL" id="CAK0800600.1"/>
    </source>
</evidence>